<gene>
    <name evidence="2" type="ORF">Acor_25540</name>
</gene>
<feature type="transmembrane region" description="Helical" evidence="1">
    <location>
        <begin position="115"/>
        <end position="133"/>
    </location>
</feature>
<dbReference type="RefSeq" id="WP_155336832.1">
    <property type="nucleotide sequence ID" value="NZ_BAAABN010000014.1"/>
</dbReference>
<evidence type="ECO:0000256" key="1">
    <source>
        <dbReference type="SAM" id="Phobius"/>
    </source>
</evidence>
<keyword evidence="1" id="KW-0812">Transmembrane</keyword>
<dbReference type="Proteomes" id="UP000334990">
    <property type="component" value="Unassembled WGS sequence"/>
</dbReference>
<name>A0A5M3VX09_9ACTN</name>
<dbReference type="AlphaFoldDB" id="A0A5M3VX09"/>
<organism evidence="2 3">
    <name type="scientific">Acrocarpospora corrugata</name>
    <dbReference type="NCBI Taxonomy" id="35763"/>
    <lineage>
        <taxon>Bacteria</taxon>
        <taxon>Bacillati</taxon>
        <taxon>Actinomycetota</taxon>
        <taxon>Actinomycetes</taxon>
        <taxon>Streptosporangiales</taxon>
        <taxon>Streptosporangiaceae</taxon>
        <taxon>Acrocarpospora</taxon>
    </lineage>
</organism>
<sequence length="145" mass="14831">MSGYLAPVVLAAAFVLPAIPDTRHVTVTPISAVPGGTVRITTSSCASGAPSVTATSPAFASYAALTRSGSIWYGTAQLSPYSAKGLKTVYVYCAGGPFTGEFIVGLGGGEGGGRMPWVLGAIAVLGAAVAVAARRRRMRWPRRFP</sequence>
<dbReference type="OrthoDB" id="3541970at2"/>
<evidence type="ECO:0000313" key="2">
    <source>
        <dbReference type="EMBL" id="GES00490.1"/>
    </source>
</evidence>
<proteinExistence type="predicted"/>
<dbReference type="EMBL" id="BLAD01000045">
    <property type="protein sequence ID" value="GES00490.1"/>
    <property type="molecule type" value="Genomic_DNA"/>
</dbReference>
<reference evidence="2 3" key="1">
    <citation type="submission" date="2019-10" db="EMBL/GenBank/DDBJ databases">
        <title>Whole genome shotgun sequence of Acrocarpospora corrugata NBRC 13972.</title>
        <authorList>
            <person name="Ichikawa N."/>
            <person name="Kimura A."/>
            <person name="Kitahashi Y."/>
            <person name="Komaki H."/>
            <person name="Oguchi A."/>
        </authorList>
    </citation>
    <scope>NUCLEOTIDE SEQUENCE [LARGE SCALE GENOMIC DNA]</scope>
    <source>
        <strain evidence="2 3">NBRC 13972</strain>
    </source>
</reference>
<keyword evidence="1" id="KW-0472">Membrane</keyword>
<keyword evidence="1" id="KW-1133">Transmembrane helix</keyword>
<accession>A0A5M3VX09</accession>
<protein>
    <submittedName>
        <fullName evidence="2">Uncharacterized protein</fullName>
    </submittedName>
</protein>
<keyword evidence="3" id="KW-1185">Reference proteome</keyword>
<comment type="caution">
    <text evidence="2">The sequence shown here is derived from an EMBL/GenBank/DDBJ whole genome shotgun (WGS) entry which is preliminary data.</text>
</comment>
<evidence type="ECO:0000313" key="3">
    <source>
        <dbReference type="Proteomes" id="UP000334990"/>
    </source>
</evidence>